<comment type="similarity">
    <text evidence="1">Belongs to the RutC family.</text>
</comment>
<dbReference type="InterPro" id="IPR006056">
    <property type="entry name" value="RidA"/>
</dbReference>
<dbReference type="CDD" id="cd00448">
    <property type="entry name" value="YjgF_YER057c_UK114_family"/>
    <property type="match status" value="1"/>
</dbReference>
<dbReference type="NCBIfam" id="TIGR00004">
    <property type="entry name" value="Rid family detoxifying hydrolase"/>
    <property type="match status" value="1"/>
</dbReference>
<dbReference type="Proteomes" id="UP000006365">
    <property type="component" value="Chromosome"/>
</dbReference>
<accession>A0A7U4DNA4</accession>
<reference evidence="2 3" key="1">
    <citation type="journal article" date="2011" name="Stand. Genomic Sci.">
        <title>Complete genome sequence of Desulfobulbus propionicus type strain (1pr3).</title>
        <authorList>
            <person name="Pagani I."/>
            <person name="Lapidus A."/>
            <person name="Nolan M."/>
            <person name="Lucas S."/>
            <person name="Hammon N."/>
            <person name="Deshpande S."/>
            <person name="Cheng J.F."/>
            <person name="Chertkov O."/>
            <person name="Davenport K."/>
            <person name="Tapia R."/>
            <person name="Han C."/>
            <person name="Goodwin L."/>
            <person name="Pitluck S."/>
            <person name="Liolios K."/>
            <person name="Mavromatis K."/>
            <person name="Ivanova N."/>
            <person name="Mikhailova N."/>
            <person name="Pati A."/>
            <person name="Chen A."/>
            <person name="Palaniappan K."/>
            <person name="Land M."/>
            <person name="Hauser L."/>
            <person name="Chang Y.J."/>
            <person name="Jeffries C.D."/>
            <person name="Detter J.C."/>
            <person name="Brambilla E."/>
            <person name="Kannan K.P."/>
            <person name="Djao O.D."/>
            <person name="Rohde M."/>
            <person name="Pukall R."/>
            <person name="Spring S."/>
            <person name="Goker M."/>
            <person name="Sikorski J."/>
            <person name="Woyke T."/>
            <person name="Bristow J."/>
            <person name="Eisen J.A."/>
            <person name="Markowitz V."/>
            <person name="Hugenholtz P."/>
            <person name="Kyrpides N.C."/>
            <person name="Klenk H.P."/>
        </authorList>
    </citation>
    <scope>NUCLEOTIDE SEQUENCE [LARGE SCALE GENOMIC DNA]</scope>
    <source>
        <strain evidence="3">ATCC 33891 / DSM 2032 / 1pr3</strain>
    </source>
</reference>
<gene>
    <name evidence="2" type="ordered locus">Despr_0731</name>
</gene>
<dbReference type="GO" id="GO:0019239">
    <property type="term" value="F:deaminase activity"/>
    <property type="evidence" value="ECO:0007669"/>
    <property type="project" value="TreeGrafter"/>
</dbReference>
<dbReference type="InterPro" id="IPR006175">
    <property type="entry name" value="YjgF/YER057c/UK114"/>
</dbReference>
<dbReference type="PANTHER" id="PTHR11803:SF39">
    <property type="entry name" value="2-IMINOBUTANOATE_2-IMINOPROPANOATE DEAMINASE"/>
    <property type="match status" value="1"/>
</dbReference>
<evidence type="ECO:0000256" key="1">
    <source>
        <dbReference type="ARBA" id="ARBA00010552"/>
    </source>
</evidence>
<sequence>MNRTPIQSPKAPAAIGPYSQAIATDTLLFTSGTLAIDPKIGTIPEGTIEEHAHQVFRNLAAVAEAAGTNLSRAIKVTVYLTDMADFNQVNAVYSHYFQQPYPARSAVEVAALPLGADIEVEAVLAL</sequence>
<name>A0A7U4DNA4_DESPD</name>
<dbReference type="GO" id="GO:0005829">
    <property type="term" value="C:cytosol"/>
    <property type="evidence" value="ECO:0007669"/>
    <property type="project" value="TreeGrafter"/>
</dbReference>
<dbReference type="AlphaFoldDB" id="A0A7U4DNA4"/>
<dbReference type="KEGG" id="dpr:Despr_0731"/>
<organism evidence="2 3">
    <name type="scientific">Desulfobulbus propionicus (strain ATCC 33891 / DSM 2032 / VKM B-1956 / 1pr3)</name>
    <dbReference type="NCBI Taxonomy" id="577650"/>
    <lineage>
        <taxon>Bacteria</taxon>
        <taxon>Pseudomonadati</taxon>
        <taxon>Thermodesulfobacteriota</taxon>
        <taxon>Desulfobulbia</taxon>
        <taxon>Desulfobulbales</taxon>
        <taxon>Desulfobulbaceae</taxon>
        <taxon>Desulfobulbus</taxon>
    </lineage>
</organism>
<dbReference type="SUPFAM" id="SSF55298">
    <property type="entry name" value="YjgF-like"/>
    <property type="match status" value="1"/>
</dbReference>
<dbReference type="Gene3D" id="3.30.1330.40">
    <property type="entry name" value="RutC-like"/>
    <property type="match status" value="1"/>
</dbReference>
<dbReference type="FunFam" id="3.30.1330.40:FF:000001">
    <property type="entry name" value="L-PSP family endoribonuclease"/>
    <property type="match status" value="1"/>
</dbReference>
<dbReference type="InterPro" id="IPR035959">
    <property type="entry name" value="RutC-like_sf"/>
</dbReference>
<dbReference type="RefSeq" id="WP_015723451.1">
    <property type="nucleotide sequence ID" value="NC_014972.1"/>
</dbReference>
<dbReference type="PANTHER" id="PTHR11803">
    <property type="entry name" value="2-IMINOBUTANOATE/2-IMINOPROPANOATE DEAMINASE RIDA"/>
    <property type="match status" value="1"/>
</dbReference>
<keyword evidence="3" id="KW-1185">Reference proteome</keyword>
<evidence type="ECO:0000313" key="2">
    <source>
        <dbReference type="EMBL" id="ADW16906.1"/>
    </source>
</evidence>
<protein>
    <submittedName>
        <fullName evidence="2">Endoribonuclease L-PSP</fullName>
    </submittedName>
</protein>
<dbReference type="Pfam" id="PF01042">
    <property type="entry name" value="Ribonuc_L-PSP"/>
    <property type="match status" value="1"/>
</dbReference>
<dbReference type="EMBL" id="CP002364">
    <property type="protein sequence ID" value="ADW16906.1"/>
    <property type="molecule type" value="Genomic_DNA"/>
</dbReference>
<evidence type="ECO:0000313" key="3">
    <source>
        <dbReference type="Proteomes" id="UP000006365"/>
    </source>
</evidence>
<proteinExistence type="inferred from homology"/>